<evidence type="ECO:0000256" key="2">
    <source>
        <dbReference type="SAM" id="MobiDB-lite"/>
    </source>
</evidence>
<reference evidence="5 6" key="1">
    <citation type="submission" date="2018-04" db="EMBL/GenBank/DDBJ databases">
        <title>Novel Campyloabacter and Helicobacter Species and Strains.</title>
        <authorList>
            <person name="Mannion A.J."/>
            <person name="Shen Z."/>
            <person name="Fox J.G."/>
        </authorList>
    </citation>
    <scope>NUCLEOTIDE SEQUENCE [LARGE SCALE GENOMIC DNA]</scope>
    <source>
        <strain evidence="5 6">MIT 04-9362</strain>
    </source>
</reference>
<dbReference type="InterPro" id="IPR006668">
    <property type="entry name" value="Mg_transptr_MgtE_intracell_dom"/>
</dbReference>
<gene>
    <name evidence="5" type="ORF">CQA57_03840</name>
</gene>
<dbReference type="Proteomes" id="UP000256695">
    <property type="component" value="Unassembled WGS sequence"/>
</dbReference>
<feature type="coiled-coil region" evidence="1">
    <location>
        <begin position="34"/>
        <end position="110"/>
    </location>
</feature>
<keyword evidence="6" id="KW-1185">Reference proteome</keyword>
<dbReference type="Gene3D" id="1.25.60.10">
    <property type="entry name" value="MgtE N-terminal domain-like"/>
    <property type="match status" value="1"/>
</dbReference>
<dbReference type="EMBL" id="NXLX01000007">
    <property type="protein sequence ID" value="RDU73951.1"/>
    <property type="molecule type" value="Genomic_DNA"/>
</dbReference>
<accession>A0A3D8JAM7</accession>
<keyword evidence="5" id="KW-0966">Cell projection</keyword>
<sequence length="223" mass="25741">MKGYSKILYIALCLSYLGANTATQEKTSELIQCNAIFEAKKEEITRQIQEFEEKKQSLEILQKASEDLFNQREKQIKTKEEQVKQQLQELQEKETAMQKMQAESEEKVKKILAKNENILRQIREETESKVAQTYAKMKDSKAAAILSDLDLNEAANILFFLKPQEIGKILAKMEPKKAALLTETLKKGPPFQKEKQEIKKEESQEQEEHIPSIPNDNKTKPLI</sequence>
<evidence type="ECO:0000313" key="5">
    <source>
        <dbReference type="EMBL" id="RDU73951.1"/>
    </source>
</evidence>
<keyword evidence="5" id="KW-0282">Flagellum</keyword>
<dbReference type="InterPro" id="IPR038076">
    <property type="entry name" value="MgtE_N_sf"/>
</dbReference>
<keyword evidence="5" id="KW-0969">Cilium</keyword>
<dbReference type="SUPFAM" id="SSF158791">
    <property type="entry name" value="MgtE N-terminal domain-like"/>
    <property type="match status" value="1"/>
</dbReference>
<evidence type="ECO:0000256" key="1">
    <source>
        <dbReference type="SAM" id="Coils"/>
    </source>
</evidence>
<keyword evidence="1" id="KW-0175">Coiled coil</keyword>
<evidence type="ECO:0000259" key="4">
    <source>
        <dbReference type="Pfam" id="PF03448"/>
    </source>
</evidence>
<proteinExistence type="predicted"/>
<feature type="chain" id="PRO_5017783723" evidence="3">
    <location>
        <begin position="22"/>
        <end position="223"/>
    </location>
</feature>
<dbReference type="RefSeq" id="WP_115578916.1">
    <property type="nucleotide sequence ID" value="NZ_NXLX01000007.1"/>
</dbReference>
<comment type="caution">
    <text evidence="5">The sequence shown here is derived from an EMBL/GenBank/DDBJ whole genome shotgun (WGS) entry which is preliminary data.</text>
</comment>
<dbReference type="Pfam" id="PF03448">
    <property type="entry name" value="MgtE_N"/>
    <property type="match status" value="1"/>
</dbReference>
<feature type="signal peptide" evidence="3">
    <location>
        <begin position="1"/>
        <end position="21"/>
    </location>
</feature>
<dbReference type="AlphaFoldDB" id="A0A3D8JAM7"/>
<dbReference type="OrthoDB" id="5359821at2"/>
<feature type="domain" description="Magnesium transporter MgtE intracellular" evidence="4">
    <location>
        <begin position="117"/>
        <end position="186"/>
    </location>
</feature>
<name>A0A3D8JAM7_9HELI</name>
<feature type="region of interest" description="Disordered" evidence="2">
    <location>
        <begin position="183"/>
        <end position="223"/>
    </location>
</feature>
<evidence type="ECO:0000256" key="3">
    <source>
        <dbReference type="SAM" id="SignalP"/>
    </source>
</evidence>
<organism evidence="5 6">
    <name type="scientific">Helicobacter anseris</name>
    <dbReference type="NCBI Taxonomy" id="375926"/>
    <lineage>
        <taxon>Bacteria</taxon>
        <taxon>Pseudomonadati</taxon>
        <taxon>Campylobacterota</taxon>
        <taxon>Epsilonproteobacteria</taxon>
        <taxon>Campylobacterales</taxon>
        <taxon>Helicobacteraceae</taxon>
        <taxon>Helicobacter</taxon>
    </lineage>
</organism>
<protein>
    <submittedName>
        <fullName evidence="5">Flagellar protein FlbB</fullName>
    </submittedName>
</protein>
<keyword evidence="3" id="KW-0732">Signal</keyword>
<evidence type="ECO:0000313" key="6">
    <source>
        <dbReference type="Proteomes" id="UP000256695"/>
    </source>
</evidence>
<feature type="compositionally biased region" description="Basic and acidic residues" evidence="2">
    <location>
        <begin position="192"/>
        <end position="210"/>
    </location>
</feature>